<dbReference type="AlphaFoldDB" id="A0AAV7N2J9"/>
<evidence type="ECO:0000313" key="3">
    <source>
        <dbReference type="Proteomes" id="UP001066276"/>
    </source>
</evidence>
<sequence>MSARYLVLRCSLSAPAWGRLRQGVSGRIVLPRVWQWDVSRTISAPVFWLRPLPGLSRTGSPSKNSAASRPAQPDVSHAI</sequence>
<organism evidence="2 3">
    <name type="scientific">Pleurodeles waltl</name>
    <name type="common">Iberian ribbed newt</name>
    <dbReference type="NCBI Taxonomy" id="8319"/>
    <lineage>
        <taxon>Eukaryota</taxon>
        <taxon>Metazoa</taxon>
        <taxon>Chordata</taxon>
        <taxon>Craniata</taxon>
        <taxon>Vertebrata</taxon>
        <taxon>Euteleostomi</taxon>
        <taxon>Amphibia</taxon>
        <taxon>Batrachia</taxon>
        <taxon>Caudata</taxon>
        <taxon>Salamandroidea</taxon>
        <taxon>Salamandridae</taxon>
        <taxon>Pleurodelinae</taxon>
        <taxon>Pleurodeles</taxon>
    </lineage>
</organism>
<comment type="caution">
    <text evidence="2">The sequence shown here is derived from an EMBL/GenBank/DDBJ whole genome shotgun (WGS) entry which is preliminary data.</text>
</comment>
<feature type="region of interest" description="Disordered" evidence="1">
    <location>
        <begin position="55"/>
        <end position="79"/>
    </location>
</feature>
<evidence type="ECO:0000313" key="2">
    <source>
        <dbReference type="EMBL" id="KAJ1110271.1"/>
    </source>
</evidence>
<dbReference type="EMBL" id="JANPWB010000013">
    <property type="protein sequence ID" value="KAJ1110271.1"/>
    <property type="molecule type" value="Genomic_DNA"/>
</dbReference>
<gene>
    <name evidence="2" type="ORF">NDU88_007626</name>
</gene>
<feature type="compositionally biased region" description="Polar residues" evidence="1">
    <location>
        <begin position="57"/>
        <end position="67"/>
    </location>
</feature>
<keyword evidence="3" id="KW-1185">Reference proteome</keyword>
<proteinExistence type="predicted"/>
<evidence type="ECO:0000256" key="1">
    <source>
        <dbReference type="SAM" id="MobiDB-lite"/>
    </source>
</evidence>
<dbReference type="Proteomes" id="UP001066276">
    <property type="component" value="Chromosome 9"/>
</dbReference>
<protein>
    <submittedName>
        <fullName evidence="2">Uncharacterized protein</fullName>
    </submittedName>
</protein>
<reference evidence="2" key="1">
    <citation type="journal article" date="2022" name="bioRxiv">
        <title>Sequencing and chromosome-scale assembly of the giantPleurodeles waltlgenome.</title>
        <authorList>
            <person name="Brown T."/>
            <person name="Elewa A."/>
            <person name="Iarovenko S."/>
            <person name="Subramanian E."/>
            <person name="Araus A.J."/>
            <person name="Petzold A."/>
            <person name="Susuki M."/>
            <person name="Suzuki K.-i.T."/>
            <person name="Hayashi T."/>
            <person name="Toyoda A."/>
            <person name="Oliveira C."/>
            <person name="Osipova E."/>
            <person name="Leigh N.D."/>
            <person name="Simon A."/>
            <person name="Yun M.H."/>
        </authorList>
    </citation>
    <scope>NUCLEOTIDE SEQUENCE</scope>
    <source>
        <strain evidence="2">20211129_DDA</strain>
        <tissue evidence="2">Liver</tissue>
    </source>
</reference>
<name>A0AAV7N2J9_PLEWA</name>
<accession>A0AAV7N2J9</accession>